<organism evidence="2 3">
    <name type="scientific">Actinoallomurus spadix</name>
    <dbReference type="NCBI Taxonomy" id="79912"/>
    <lineage>
        <taxon>Bacteria</taxon>
        <taxon>Bacillati</taxon>
        <taxon>Actinomycetota</taxon>
        <taxon>Actinomycetes</taxon>
        <taxon>Streptosporangiales</taxon>
        <taxon>Thermomonosporaceae</taxon>
        <taxon>Actinoallomurus</taxon>
    </lineage>
</organism>
<evidence type="ECO:0000256" key="1">
    <source>
        <dbReference type="SAM" id="MobiDB-lite"/>
    </source>
</evidence>
<feature type="region of interest" description="Disordered" evidence="1">
    <location>
        <begin position="388"/>
        <end position="411"/>
    </location>
</feature>
<evidence type="ECO:0000313" key="3">
    <source>
        <dbReference type="Proteomes" id="UP001501822"/>
    </source>
</evidence>
<gene>
    <name evidence="2" type="ORF">GCM10010151_53020</name>
</gene>
<feature type="compositionally biased region" description="Basic and acidic residues" evidence="1">
    <location>
        <begin position="402"/>
        <end position="411"/>
    </location>
</feature>
<dbReference type="Proteomes" id="UP001501822">
    <property type="component" value="Unassembled WGS sequence"/>
</dbReference>
<comment type="caution">
    <text evidence="2">The sequence shown here is derived from an EMBL/GenBank/DDBJ whole genome shotgun (WGS) entry which is preliminary data.</text>
</comment>
<evidence type="ECO:0000313" key="2">
    <source>
        <dbReference type="EMBL" id="GAA0356777.1"/>
    </source>
</evidence>
<sequence length="411" mass="44331">MSSGVEADIALDAAVIASLGLVRVMGGTAGLAASGAGALAALAEGRAEAAAQRIEELRRVEEAVGEVLDRNARIAALAESARRHGVAIELPPPLDVTSASIGDMTAWAAKTDIDLVAAEGTVAASMASAMTGRIFDTATKSLRIASPSVDSGSGSEPRPAIEADLKRVLARLLPDAAEADRASVTQAAEVVMAAATPTEADGLLSEVRLRIQKANERTRERRNDRAAAARFILELADHPSNLTVIDALRAVTEGTRPFDDALRAEAARLLVEAQEGSEREYIAAALREAFGGLGYEIDEGFETLTARNGEAVITRGDWPQHEVKVRIDGGRQVRMALLRTEPAEGDEQRRLDVEREEQWCASFEVARERLATAGVKADVRWRIEPGQQRLPVTRQRRSTQLNRERRRERDR</sequence>
<keyword evidence="3" id="KW-1185">Reference proteome</keyword>
<evidence type="ECO:0008006" key="4">
    <source>
        <dbReference type="Google" id="ProtNLM"/>
    </source>
</evidence>
<reference evidence="3" key="1">
    <citation type="journal article" date="2019" name="Int. J. Syst. Evol. Microbiol.">
        <title>The Global Catalogue of Microorganisms (GCM) 10K type strain sequencing project: providing services to taxonomists for standard genome sequencing and annotation.</title>
        <authorList>
            <consortium name="The Broad Institute Genomics Platform"/>
            <consortium name="The Broad Institute Genome Sequencing Center for Infectious Disease"/>
            <person name="Wu L."/>
            <person name="Ma J."/>
        </authorList>
    </citation>
    <scope>NUCLEOTIDE SEQUENCE [LARGE SCALE GENOMIC DNA]</scope>
    <source>
        <strain evidence="3">JCM 3146</strain>
    </source>
</reference>
<name>A0ABP3GZG1_9ACTN</name>
<proteinExistence type="predicted"/>
<accession>A0ABP3GZG1</accession>
<protein>
    <recommendedName>
        <fullName evidence="4">Response regulator receiver protein</fullName>
    </recommendedName>
</protein>
<dbReference type="RefSeq" id="WP_252802275.1">
    <property type="nucleotide sequence ID" value="NZ_BAAABM010000047.1"/>
</dbReference>
<dbReference type="EMBL" id="BAAABM010000047">
    <property type="protein sequence ID" value="GAA0356777.1"/>
    <property type="molecule type" value="Genomic_DNA"/>
</dbReference>